<sequence length="42" mass="4819">MKTAREKYNWDLEKEALLNVYANAAERKLPIMKDGAPKPVQS</sequence>
<dbReference type="Proteomes" id="UP001596439">
    <property type="component" value="Unassembled WGS sequence"/>
</dbReference>
<name>A0ABW2PNP1_9BACL</name>
<evidence type="ECO:0000313" key="1">
    <source>
        <dbReference type="EMBL" id="MFC7389183.1"/>
    </source>
</evidence>
<comment type="caution">
    <text evidence="1">The sequence shown here is derived from an EMBL/GenBank/DDBJ whole genome shotgun (WGS) entry which is preliminary data.</text>
</comment>
<accession>A0ABW2PNP1</accession>
<gene>
    <name evidence="1" type="ORF">ACFQO8_03435</name>
</gene>
<dbReference type="EMBL" id="JBHTCE010000001">
    <property type="protein sequence ID" value="MFC7389183.1"/>
    <property type="molecule type" value="Genomic_DNA"/>
</dbReference>
<evidence type="ECO:0000313" key="2">
    <source>
        <dbReference type="Proteomes" id="UP001596439"/>
    </source>
</evidence>
<dbReference type="RefSeq" id="WP_260569889.1">
    <property type="nucleotide sequence ID" value="NZ_JANIEL010000066.1"/>
</dbReference>
<reference evidence="2" key="1">
    <citation type="journal article" date="2019" name="Int. J. Syst. Evol. Microbiol.">
        <title>The Global Catalogue of Microorganisms (GCM) 10K type strain sequencing project: providing services to taxonomists for standard genome sequencing and annotation.</title>
        <authorList>
            <consortium name="The Broad Institute Genomics Platform"/>
            <consortium name="The Broad Institute Genome Sequencing Center for Infectious Disease"/>
            <person name="Wu L."/>
            <person name="Ma J."/>
        </authorList>
    </citation>
    <scope>NUCLEOTIDE SEQUENCE [LARGE SCALE GENOMIC DNA]</scope>
    <source>
        <strain evidence="2">CCUG 55590</strain>
    </source>
</reference>
<organism evidence="1 2">
    <name type="scientific">Exiguobacterium aestuarii</name>
    <dbReference type="NCBI Taxonomy" id="273527"/>
    <lineage>
        <taxon>Bacteria</taxon>
        <taxon>Bacillati</taxon>
        <taxon>Bacillota</taxon>
        <taxon>Bacilli</taxon>
        <taxon>Bacillales</taxon>
        <taxon>Bacillales Family XII. Incertae Sedis</taxon>
        <taxon>Exiguobacterium</taxon>
    </lineage>
</organism>
<proteinExistence type="predicted"/>
<keyword evidence="2" id="KW-1185">Reference proteome</keyword>
<protein>
    <submittedName>
        <fullName evidence="1">Uncharacterized protein</fullName>
    </submittedName>
</protein>